<dbReference type="Proteomes" id="UP000694416">
    <property type="component" value="Unplaced"/>
</dbReference>
<protein>
    <recommendedName>
        <fullName evidence="1">WD repeat and coiled-coil-containing protein</fullName>
    </recommendedName>
</protein>
<dbReference type="Pfam" id="PF15390">
    <property type="entry name" value="WDCP"/>
    <property type="match status" value="1"/>
</dbReference>
<evidence type="ECO:0000256" key="3">
    <source>
        <dbReference type="ARBA" id="ARBA00022737"/>
    </source>
</evidence>
<keyword evidence="3" id="KW-0677">Repeat</keyword>
<name>A0A8C9IW05_9PRIM</name>
<keyword evidence="4" id="KW-0175">Coiled coil</keyword>
<keyword evidence="7" id="KW-1185">Reference proteome</keyword>
<evidence type="ECO:0000313" key="6">
    <source>
        <dbReference type="Ensembl" id="ENSPTEP00000040632.1"/>
    </source>
</evidence>
<evidence type="ECO:0000256" key="4">
    <source>
        <dbReference type="ARBA" id="ARBA00023054"/>
    </source>
</evidence>
<dbReference type="GO" id="GO:0019900">
    <property type="term" value="F:kinase binding"/>
    <property type="evidence" value="ECO:0007669"/>
    <property type="project" value="TreeGrafter"/>
</dbReference>
<keyword evidence="2" id="KW-0853">WD repeat</keyword>
<sequence length="771" mass="85266">MSPPTYQRSEGRCFRWLTRAAYLRWREVGRPRRRWCFCEAVRAKVTFIKRMELGKGKLLRTGLNALHQAVHPIHGLAWTDGNQVVLTDLQLHNGEVKFGDSKVIGQFECVCGLSWAPPVADDTPILLAVQHEKRVTVWQLCPSPMESSRWLTSQTCEIRGSLPILPQGCVWHPKCAILTMLTAQGVSIFPNVHSDNSQVKADINTQGRIHCACWTQDGLRLVVAVGSSLHSYIWDSAQKTLHRCSSCLVFDVDSHICSITATVDSQVAIATELPLDKICGLNASETFNVPPNSKDTTPYALPVIGEVPSIDKEATDSETDSEVSVSSSYLEPLDLTHIHFSQHKSEGNSLICLRKKDYLTGTGQDSSHLVFVTFKKAVTMTRKVTIPGILVPDLIAFNLKAHVVAVASNTCNIILIYSLIPSSVPNIQQIRLENTERPKGICFLTDKLLLILVGKQKLTDTTFLPSSKSDQYAISLIVREVMLEEEPSITSSESHTTYSTCSAPLNKANRKKLIESLSPDFCHQNKGLLLTANTSNQNGRPGRTLIKEIQSPLSSICDDSIALDAEPITQPASLPRHSSTPDHTSTLEPPHLPQKKNLQSEKETYKLSKKVEILSRNLVEMQRCLSELTNCLHNGRKSSSVYPLSQDLPYVHIIYQKPYYLGPVVEKRAVLLCDGKLSLSTVQQTFGLSLIEMLHDSHWILLTADNEGFIPLTFTAAQEIIIRDGSLSRSDVFRDSFSHSPDSVSSLKVFTGLAAPSLDTSGCSNHVDGMA</sequence>
<evidence type="ECO:0000256" key="1">
    <source>
        <dbReference type="ARBA" id="ARBA00015683"/>
    </source>
</evidence>
<evidence type="ECO:0000313" key="7">
    <source>
        <dbReference type="Proteomes" id="UP000694416"/>
    </source>
</evidence>
<dbReference type="SUPFAM" id="SSF101898">
    <property type="entry name" value="NHL repeat"/>
    <property type="match status" value="1"/>
</dbReference>
<evidence type="ECO:0000256" key="5">
    <source>
        <dbReference type="SAM" id="MobiDB-lite"/>
    </source>
</evidence>
<feature type="region of interest" description="Disordered" evidence="5">
    <location>
        <begin position="570"/>
        <end position="597"/>
    </location>
</feature>
<dbReference type="InterPro" id="IPR028041">
    <property type="entry name" value="WDCP"/>
</dbReference>
<accession>A0A8C9IW05</accession>
<reference evidence="6" key="1">
    <citation type="submission" date="2025-08" db="UniProtKB">
        <authorList>
            <consortium name="Ensembl"/>
        </authorList>
    </citation>
    <scope>IDENTIFICATION</scope>
</reference>
<dbReference type="PANTHER" id="PTHR14897">
    <property type="entry name" value="WD REPEAT AND COILED-COIL-CONTAINING PROTEIN"/>
    <property type="match status" value="1"/>
</dbReference>
<dbReference type="Ensembl" id="ENSPTET00000054427.1">
    <property type="protein sequence ID" value="ENSPTEP00000040632.1"/>
    <property type="gene ID" value="ENSPTEG00000037404.1"/>
</dbReference>
<dbReference type="AlphaFoldDB" id="A0A8C9IW05"/>
<dbReference type="PANTHER" id="PTHR14897:SF5">
    <property type="entry name" value="WD REPEAT AND COILED-COIL-CONTAINING PROTEIN"/>
    <property type="match status" value="1"/>
</dbReference>
<organism evidence="6 7">
    <name type="scientific">Piliocolobus tephrosceles</name>
    <name type="common">Ugandan red Colobus</name>
    <dbReference type="NCBI Taxonomy" id="591936"/>
    <lineage>
        <taxon>Eukaryota</taxon>
        <taxon>Metazoa</taxon>
        <taxon>Chordata</taxon>
        <taxon>Craniata</taxon>
        <taxon>Vertebrata</taxon>
        <taxon>Euteleostomi</taxon>
        <taxon>Mammalia</taxon>
        <taxon>Eutheria</taxon>
        <taxon>Euarchontoglires</taxon>
        <taxon>Primates</taxon>
        <taxon>Haplorrhini</taxon>
        <taxon>Catarrhini</taxon>
        <taxon>Cercopithecidae</taxon>
        <taxon>Colobinae</taxon>
        <taxon>Piliocolobus</taxon>
    </lineage>
</organism>
<feature type="compositionally biased region" description="Polar residues" evidence="5">
    <location>
        <begin position="570"/>
        <end position="587"/>
    </location>
</feature>
<reference evidence="6" key="2">
    <citation type="submission" date="2025-09" db="UniProtKB">
        <authorList>
            <consortium name="Ensembl"/>
        </authorList>
    </citation>
    <scope>IDENTIFICATION</scope>
</reference>
<evidence type="ECO:0000256" key="2">
    <source>
        <dbReference type="ARBA" id="ARBA00022574"/>
    </source>
</evidence>
<proteinExistence type="predicted"/>
<dbReference type="SUPFAM" id="SSF69322">
    <property type="entry name" value="Tricorn protease domain 2"/>
    <property type="match status" value="1"/>
</dbReference>